<protein>
    <submittedName>
        <fullName evidence="1">Uncharacterized protein</fullName>
    </submittedName>
</protein>
<accession>A0ACC0KIN0</accession>
<comment type="caution">
    <text evidence="1">The sequence shown here is derived from an EMBL/GenBank/DDBJ whole genome shotgun (WGS) entry which is preliminary data.</text>
</comment>
<name>A0ACC0KIN0_CHOFU</name>
<keyword evidence="2" id="KW-1185">Reference proteome</keyword>
<dbReference type="EMBL" id="CM046106">
    <property type="protein sequence ID" value="KAI8436334.1"/>
    <property type="molecule type" value="Genomic_DNA"/>
</dbReference>
<evidence type="ECO:0000313" key="2">
    <source>
        <dbReference type="Proteomes" id="UP001064048"/>
    </source>
</evidence>
<proteinExistence type="predicted"/>
<dbReference type="Proteomes" id="UP001064048">
    <property type="component" value="Chromosome 6"/>
</dbReference>
<sequence>MLAGLWGSGNGTNTFGENVGAIGVTKVGSRRVVQWAAGLMVLQGVVGKLGAVFIIIPQPIVAIPCFLTSLIIPSGLSALQYVDLNSSRNLYIIGFSLFFPLVLTRWMAAHSGVIQTGVEALDAVLQVLLSTSILASLAILFLIRSGSSGQRRCERMATKTLVFAVLSAVLLVTVASAKKCSGPFCLNDDDCKLGQVTCKDCHSRLFCTPLGAISHPCWIPGLQYCSEGHCVRQPSTQCQPPPLPTTEGPTTTKESTSTSVRGY</sequence>
<reference evidence="1 2" key="1">
    <citation type="journal article" date="2022" name="Genome Biol. Evol.">
        <title>The Spruce Budworm Genome: Reconstructing the Evolutionary History of Antifreeze Proteins.</title>
        <authorList>
            <person name="Beliveau C."/>
            <person name="Gagne P."/>
            <person name="Picq S."/>
            <person name="Vernygora O."/>
            <person name="Keeling C.I."/>
            <person name="Pinkney K."/>
            <person name="Doucet D."/>
            <person name="Wen F."/>
            <person name="Johnston J.S."/>
            <person name="Maaroufi H."/>
            <person name="Boyle B."/>
            <person name="Laroche J."/>
            <person name="Dewar K."/>
            <person name="Juretic N."/>
            <person name="Blackburn G."/>
            <person name="Nisole A."/>
            <person name="Brunet B."/>
            <person name="Brandao M."/>
            <person name="Lumley L."/>
            <person name="Duan J."/>
            <person name="Quan G."/>
            <person name="Lucarotti C.J."/>
            <person name="Roe A.D."/>
            <person name="Sperling F.A.H."/>
            <person name="Levesque R.C."/>
            <person name="Cusson M."/>
        </authorList>
    </citation>
    <scope>NUCLEOTIDE SEQUENCE [LARGE SCALE GENOMIC DNA]</scope>
    <source>
        <strain evidence="1">Glfc:IPQL:Cfum</strain>
    </source>
</reference>
<evidence type="ECO:0000313" key="1">
    <source>
        <dbReference type="EMBL" id="KAI8436334.1"/>
    </source>
</evidence>
<organism evidence="1 2">
    <name type="scientific">Choristoneura fumiferana</name>
    <name type="common">Spruce budworm moth</name>
    <name type="synonym">Archips fumiferana</name>
    <dbReference type="NCBI Taxonomy" id="7141"/>
    <lineage>
        <taxon>Eukaryota</taxon>
        <taxon>Metazoa</taxon>
        <taxon>Ecdysozoa</taxon>
        <taxon>Arthropoda</taxon>
        <taxon>Hexapoda</taxon>
        <taxon>Insecta</taxon>
        <taxon>Pterygota</taxon>
        <taxon>Neoptera</taxon>
        <taxon>Endopterygota</taxon>
        <taxon>Lepidoptera</taxon>
        <taxon>Glossata</taxon>
        <taxon>Ditrysia</taxon>
        <taxon>Tortricoidea</taxon>
        <taxon>Tortricidae</taxon>
        <taxon>Tortricinae</taxon>
        <taxon>Choristoneura</taxon>
    </lineage>
</organism>
<gene>
    <name evidence="1" type="ORF">MSG28_004369</name>
</gene>